<evidence type="ECO:0000259" key="4">
    <source>
        <dbReference type="Pfam" id="PF03358"/>
    </source>
</evidence>
<gene>
    <name evidence="5" type="ORF">SAMN04490247_2855</name>
</gene>
<dbReference type="GO" id="GO:0016491">
    <property type="term" value="F:oxidoreductase activity"/>
    <property type="evidence" value="ECO:0007669"/>
    <property type="project" value="UniProtKB-KW"/>
</dbReference>
<evidence type="ECO:0000256" key="2">
    <source>
        <dbReference type="ARBA" id="ARBA00022643"/>
    </source>
</evidence>
<keyword evidence="2" id="KW-0288">FMN</keyword>
<name>A0A1G8VRF0_9BACI</name>
<proteinExistence type="predicted"/>
<dbReference type="EMBL" id="FNEV01000010">
    <property type="protein sequence ID" value="SDJ68668.1"/>
    <property type="molecule type" value="Genomic_DNA"/>
</dbReference>
<dbReference type="AlphaFoldDB" id="A0A1G8VRF0"/>
<reference evidence="6" key="1">
    <citation type="submission" date="2016-10" db="EMBL/GenBank/DDBJ databases">
        <authorList>
            <person name="Varghese N."/>
            <person name="Submissions S."/>
        </authorList>
    </citation>
    <scope>NUCLEOTIDE SEQUENCE [LARGE SCALE GENOMIC DNA]</scope>
    <source>
        <strain evidence="6">DSM 4771</strain>
    </source>
</reference>
<dbReference type="InterPro" id="IPR005025">
    <property type="entry name" value="FMN_Rdtase-like_dom"/>
</dbReference>
<sequence>MKILGITGSVSKSSKTLLSVQEALDAAKQSDSSTETEILHLGDYETVLCDGRDPASYTGDTREVIDKIEEADAYIIGTPVYRGSLTGALKNVFDLIPNDCLRGKAIGFVATGGTYHHYLVIDHHLHPLAHYFRAHVIPGGVYVHNGHFEQHQLVDEEIRTRLHDLGEATVRLSTHLNKDFSTAPPAIPRKSLQEQY</sequence>
<dbReference type="STRING" id="86666.SAMN04490247_2855"/>
<dbReference type="Pfam" id="PF03358">
    <property type="entry name" value="FMN_red"/>
    <property type="match status" value="1"/>
</dbReference>
<keyword evidence="6" id="KW-1185">Reference proteome</keyword>
<evidence type="ECO:0000256" key="3">
    <source>
        <dbReference type="ARBA" id="ARBA00023002"/>
    </source>
</evidence>
<evidence type="ECO:0000313" key="6">
    <source>
        <dbReference type="Proteomes" id="UP000199225"/>
    </source>
</evidence>
<evidence type="ECO:0000313" key="5">
    <source>
        <dbReference type="EMBL" id="SDJ68668.1"/>
    </source>
</evidence>
<accession>A0A1G8VRF0</accession>
<organism evidence="5 6">
    <name type="scientific">Salimicrobium halophilum</name>
    <dbReference type="NCBI Taxonomy" id="86666"/>
    <lineage>
        <taxon>Bacteria</taxon>
        <taxon>Bacillati</taxon>
        <taxon>Bacillota</taxon>
        <taxon>Bacilli</taxon>
        <taxon>Bacillales</taxon>
        <taxon>Bacillaceae</taxon>
        <taxon>Salimicrobium</taxon>
    </lineage>
</organism>
<dbReference type="PANTHER" id="PTHR43408:SF2">
    <property type="entry name" value="FMN REDUCTASE (NADPH)"/>
    <property type="match status" value="1"/>
</dbReference>
<evidence type="ECO:0000256" key="1">
    <source>
        <dbReference type="ARBA" id="ARBA00022630"/>
    </source>
</evidence>
<keyword evidence="3" id="KW-0560">Oxidoreductase</keyword>
<feature type="domain" description="NADPH-dependent FMN reductase-like" evidence="4">
    <location>
        <begin position="1"/>
        <end position="146"/>
    </location>
</feature>
<dbReference type="Proteomes" id="UP000199225">
    <property type="component" value="Unassembled WGS sequence"/>
</dbReference>
<dbReference type="OrthoDB" id="1643408at2"/>
<protein>
    <submittedName>
        <fullName evidence="5">FMN reductase</fullName>
    </submittedName>
</protein>
<dbReference type="PANTHER" id="PTHR43408">
    <property type="entry name" value="FMN REDUCTASE (NADPH)"/>
    <property type="match status" value="1"/>
</dbReference>
<keyword evidence="1" id="KW-0285">Flavoprotein</keyword>
<dbReference type="SUPFAM" id="SSF52218">
    <property type="entry name" value="Flavoproteins"/>
    <property type="match status" value="1"/>
</dbReference>
<dbReference type="RefSeq" id="WP_093194529.1">
    <property type="nucleotide sequence ID" value="NZ_FNEV01000010.1"/>
</dbReference>
<dbReference type="InterPro" id="IPR029039">
    <property type="entry name" value="Flavoprotein-like_sf"/>
</dbReference>
<dbReference type="InterPro" id="IPR051814">
    <property type="entry name" value="NAD(P)H-dep_FMN_reductase"/>
</dbReference>
<dbReference type="Gene3D" id="3.40.50.360">
    <property type="match status" value="1"/>
</dbReference>